<dbReference type="Gene3D" id="3.40.50.200">
    <property type="entry name" value="Peptidase S8/S53 domain"/>
    <property type="match status" value="1"/>
</dbReference>
<dbReference type="GO" id="GO:0000272">
    <property type="term" value="P:polysaccharide catabolic process"/>
    <property type="evidence" value="ECO:0007669"/>
    <property type="project" value="UniProtKB-KW"/>
</dbReference>
<keyword evidence="2 7" id="KW-0645">Protease</keyword>
<dbReference type="PANTHER" id="PTHR43806">
    <property type="entry name" value="PEPTIDASE S8"/>
    <property type="match status" value="1"/>
</dbReference>
<dbReference type="SMART" id="SM00060">
    <property type="entry name" value="FN3"/>
    <property type="match status" value="3"/>
</dbReference>
<evidence type="ECO:0000256" key="7">
    <source>
        <dbReference type="PROSITE-ProRule" id="PRU01240"/>
    </source>
</evidence>
<dbReference type="InterPro" id="IPR036852">
    <property type="entry name" value="Peptidase_S8/S53_dom_sf"/>
</dbReference>
<dbReference type="FunFam" id="3.40.50.200:FF:000014">
    <property type="entry name" value="Proteinase K"/>
    <property type="match status" value="1"/>
</dbReference>
<evidence type="ECO:0000313" key="13">
    <source>
        <dbReference type="Proteomes" id="UP000664209"/>
    </source>
</evidence>
<feature type="region of interest" description="Disordered" evidence="9">
    <location>
        <begin position="398"/>
        <end position="436"/>
    </location>
</feature>
<evidence type="ECO:0000313" key="12">
    <source>
        <dbReference type="EMBL" id="MBO1752835.1"/>
    </source>
</evidence>
<evidence type="ECO:0000256" key="3">
    <source>
        <dbReference type="ARBA" id="ARBA00022801"/>
    </source>
</evidence>
<dbReference type="GO" id="GO:0006508">
    <property type="term" value="P:proteolysis"/>
    <property type="evidence" value="ECO:0007669"/>
    <property type="project" value="UniProtKB-KW"/>
</dbReference>
<dbReference type="EMBL" id="JAGEMK010000008">
    <property type="protein sequence ID" value="MBO1752835.1"/>
    <property type="molecule type" value="Genomic_DNA"/>
</dbReference>
<dbReference type="PROSITE" id="PS00136">
    <property type="entry name" value="SUBTILASE_ASP"/>
    <property type="match status" value="1"/>
</dbReference>
<dbReference type="SUPFAM" id="SSF52743">
    <property type="entry name" value="Subtilisin-like"/>
    <property type="match status" value="1"/>
</dbReference>
<feature type="active site" description="Charge relay system" evidence="7">
    <location>
        <position position="190"/>
    </location>
</feature>
<feature type="active site" description="Charge relay system" evidence="7">
    <location>
        <position position="157"/>
    </location>
</feature>
<feature type="signal peptide" evidence="10">
    <location>
        <begin position="1"/>
        <end position="28"/>
    </location>
</feature>
<dbReference type="CDD" id="cd00063">
    <property type="entry name" value="FN3"/>
    <property type="match status" value="3"/>
</dbReference>
<dbReference type="InterPro" id="IPR013783">
    <property type="entry name" value="Ig-like_fold"/>
</dbReference>
<dbReference type="AlphaFoldDB" id="A0A939LUC2"/>
<evidence type="ECO:0000256" key="9">
    <source>
        <dbReference type="SAM" id="MobiDB-lite"/>
    </source>
</evidence>
<dbReference type="Pfam" id="PF00041">
    <property type="entry name" value="fn3"/>
    <property type="match status" value="3"/>
</dbReference>
<dbReference type="CDD" id="cd04077">
    <property type="entry name" value="Peptidases_S8_PCSK9_ProteinaseK_like"/>
    <property type="match status" value="1"/>
</dbReference>
<dbReference type="Pfam" id="PF00082">
    <property type="entry name" value="Peptidase_S8"/>
    <property type="match status" value="1"/>
</dbReference>
<proteinExistence type="inferred from homology"/>
<keyword evidence="13" id="KW-1185">Reference proteome</keyword>
<dbReference type="Proteomes" id="UP000664209">
    <property type="component" value="Unassembled WGS sequence"/>
</dbReference>
<keyword evidence="6" id="KW-0624">Polysaccharide degradation</keyword>
<keyword evidence="5" id="KW-0326">Glycosidase</keyword>
<evidence type="ECO:0000256" key="1">
    <source>
        <dbReference type="ARBA" id="ARBA00011073"/>
    </source>
</evidence>
<dbReference type="SUPFAM" id="SSF49265">
    <property type="entry name" value="Fibronectin type III"/>
    <property type="match status" value="2"/>
</dbReference>
<dbReference type="Gene3D" id="2.60.40.10">
    <property type="entry name" value="Immunoglobulins"/>
    <property type="match status" value="3"/>
</dbReference>
<dbReference type="InterPro" id="IPR050131">
    <property type="entry name" value="Peptidase_S8_subtilisin-like"/>
</dbReference>
<evidence type="ECO:0000256" key="5">
    <source>
        <dbReference type="ARBA" id="ARBA00023295"/>
    </source>
</evidence>
<dbReference type="GO" id="GO:0016798">
    <property type="term" value="F:hydrolase activity, acting on glycosyl bonds"/>
    <property type="evidence" value="ECO:0007669"/>
    <property type="project" value="UniProtKB-KW"/>
</dbReference>
<dbReference type="InterPro" id="IPR000209">
    <property type="entry name" value="Peptidase_S8/S53_dom"/>
</dbReference>
<feature type="chain" id="PRO_5036682866" evidence="10">
    <location>
        <begin position="29"/>
        <end position="718"/>
    </location>
</feature>
<comment type="caution">
    <text evidence="12">The sequence shown here is derived from an EMBL/GenBank/DDBJ whole genome shotgun (WGS) entry which is preliminary data.</text>
</comment>
<dbReference type="PROSITE" id="PS00137">
    <property type="entry name" value="SUBTILASE_HIS"/>
    <property type="match status" value="1"/>
</dbReference>
<feature type="compositionally biased region" description="Acidic residues" evidence="9">
    <location>
        <begin position="404"/>
        <end position="415"/>
    </location>
</feature>
<dbReference type="PROSITE" id="PS50853">
    <property type="entry name" value="FN3"/>
    <property type="match status" value="3"/>
</dbReference>
<accession>A0A939LUC2</accession>
<dbReference type="InterPro" id="IPR003961">
    <property type="entry name" value="FN3_dom"/>
</dbReference>
<dbReference type="InterPro" id="IPR036116">
    <property type="entry name" value="FN3_sf"/>
</dbReference>
<dbReference type="InterPro" id="IPR023828">
    <property type="entry name" value="Peptidase_S8_Ser-AS"/>
</dbReference>
<dbReference type="PROSITE" id="PS00138">
    <property type="entry name" value="SUBTILASE_SER"/>
    <property type="match status" value="1"/>
</dbReference>
<evidence type="ECO:0000259" key="11">
    <source>
        <dbReference type="PROSITE" id="PS50853"/>
    </source>
</evidence>
<reference evidence="12" key="1">
    <citation type="submission" date="2021-03" db="EMBL/GenBank/DDBJ databases">
        <title>Actinotalea soli sp. nov., isolated from soil.</title>
        <authorList>
            <person name="Ping W."/>
            <person name="Zhang J."/>
        </authorList>
    </citation>
    <scope>NUCLEOTIDE SEQUENCE</scope>
    <source>
        <strain evidence="12">BY-33</strain>
    </source>
</reference>
<name>A0A939LUC2_9CELL</name>
<dbReference type="InterPro" id="IPR015500">
    <property type="entry name" value="Peptidase_S8_subtilisin-rel"/>
</dbReference>
<comment type="similarity">
    <text evidence="1 7 8">Belongs to the peptidase S8 family.</text>
</comment>
<gene>
    <name evidence="12" type="ORF">J4G33_13560</name>
</gene>
<dbReference type="GO" id="GO:0005615">
    <property type="term" value="C:extracellular space"/>
    <property type="evidence" value="ECO:0007669"/>
    <property type="project" value="TreeGrafter"/>
</dbReference>
<evidence type="ECO:0000256" key="8">
    <source>
        <dbReference type="RuleBase" id="RU003355"/>
    </source>
</evidence>
<dbReference type="PROSITE" id="PS51892">
    <property type="entry name" value="SUBTILASE"/>
    <property type="match status" value="1"/>
</dbReference>
<dbReference type="InterPro" id="IPR022398">
    <property type="entry name" value="Peptidase_S8_His-AS"/>
</dbReference>
<evidence type="ECO:0000256" key="6">
    <source>
        <dbReference type="ARBA" id="ARBA00023326"/>
    </source>
</evidence>
<dbReference type="PRINTS" id="PR00723">
    <property type="entry name" value="SUBTILISIN"/>
</dbReference>
<feature type="domain" description="Fibronectin type-III" evidence="11">
    <location>
        <begin position="525"/>
        <end position="614"/>
    </location>
</feature>
<evidence type="ECO:0000256" key="2">
    <source>
        <dbReference type="ARBA" id="ARBA00022670"/>
    </source>
</evidence>
<evidence type="ECO:0000256" key="10">
    <source>
        <dbReference type="SAM" id="SignalP"/>
    </source>
</evidence>
<feature type="active site" description="Charge relay system" evidence="7">
    <location>
        <position position="342"/>
    </location>
</feature>
<dbReference type="GO" id="GO:0004252">
    <property type="term" value="F:serine-type endopeptidase activity"/>
    <property type="evidence" value="ECO:0007669"/>
    <property type="project" value="UniProtKB-UniRule"/>
</dbReference>
<keyword evidence="6" id="KW-0119">Carbohydrate metabolism</keyword>
<evidence type="ECO:0000256" key="4">
    <source>
        <dbReference type="ARBA" id="ARBA00022825"/>
    </source>
</evidence>
<sequence length="718" mass="72407">MTLALPARRTLVAALTLAVVSGSAPASALPLGAVPFGTGLAEGPTGTWIVQTDPGTAQDVIDDLRGLGLGTSHEFDEVMEGFSLEATDAQIRALADLDDVLRVEAAVPTAISSSSETTTQRRPTWGLDRIDQVGLPLDGGFTYASSAGAGVRVYVVDTGVDPTHPDFTGRVTAGYSAIGDGVGADDCHGHGTHVAGSAASATYGVAKGATIVPVRVLGCDGRGDSSHVVAGANWILANHPAGTPGVVNMSLGGGVSSSMARAVDALTGAGLLVVAAAGNANGDACLTSPARVPAALTVGATASTDARSSFSNWGTCVDGFAPGSAITSTYPGGRYATMSGTSMAAPHAAGMAALLLQREPSLRPAALTERMLSAAHPVVADPGPGSPDVLLTTVQATPTPTAEPEPDPSADEPAPDEPAPAPGELPSAPEGLAATSVTSTSVTVAWGEPSAGADNVVGYRVQSGPAVGTWTAETVVPATARAHTLTGLTPATDVVVVVSALGPLEHAAAGEPITVRTSSLVAPGGPQTPRLTAVTTATLRVAWSPPAATADAASITGYTVQRSVDGRSWRTVTTTPARSATLTRLEAGTQHHVRVRANSAAGSSPWVAAGSAVTRARPSAPRSVRQVSRTPSSVSLTWAAPATSGDRVTDYRVEYSTNGRTWTRFRDPVTAARGVTVDALRPRTTYRVRITAIADGVTVGRSAQTTVRTSGARPSSAR</sequence>
<keyword evidence="3 7" id="KW-0378">Hydrolase</keyword>
<dbReference type="InterPro" id="IPR023827">
    <property type="entry name" value="Peptidase_S8_Asp-AS"/>
</dbReference>
<keyword evidence="4 7" id="KW-0720">Serine protease</keyword>
<organism evidence="12 13">
    <name type="scientific">Actinotalea soli</name>
    <dbReference type="NCBI Taxonomy" id="2819234"/>
    <lineage>
        <taxon>Bacteria</taxon>
        <taxon>Bacillati</taxon>
        <taxon>Actinomycetota</taxon>
        <taxon>Actinomycetes</taxon>
        <taxon>Micrococcales</taxon>
        <taxon>Cellulomonadaceae</taxon>
        <taxon>Actinotalea</taxon>
    </lineage>
</organism>
<feature type="domain" description="Fibronectin type-III" evidence="11">
    <location>
        <begin position="428"/>
        <end position="520"/>
    </location>
</feature>
<dbReference type="InterPro" id="IPR034193">
    <property type="entry name" value="PCSK9_ProteinaseK-like"/>
</dbReference>
<dbReference type="RefSeq" id="WP_208056527.1">
    <property type="nucleotide sequence ID" value="NZ_JAGEMK010000008.1"/>
</dbReference>
<feature type="domain" description="Fibronectin type-III" evidence="11">
    <location>
        <begin position="617"/>
        <end position="712"/>
    </location>
</feature>
<keyword evidence="10" id="KW-0732">Signal</keyword>
<dbReference type="PANTHER" id="PTHR43806:SF11">
    <property type="entry name" value="CEREVISIN-RELATED"/>
    <property type="match status" value="1"/>
</dbReference>
<protein>
    <submittedName>
        <fullName evidence="12">Fibronectin type III domain-containing protein</fullName>
    </submittedName>
</protein>